<gene>
    <name evidence="1" type="ORF">NBR_LOCUS17544</name>
</gene>
<reference evidence="3" key="1">
    <citation type="submission" date="2017-02" db="UniProtKB">
        <authorList>
            <consortium name="WormBaseParasite"/>
        </authorList>
    </citation>
    <scope>IDENTIFICATION</scope>
</reference>
<evidence type="ECO:0000313" key="2">
    <source>
        <dbReference type="Proteomes" id="UP000271162"/>
    </source>
</evidence>
<dbReference type="AlphaFoldDB" id="A0A0N4YKH5"/>
<evidence type="ECO:0000313" key="1">
    <source>
        <dbReference type="EMBL" id="VDL81201.1"/>
    </source>
</evidence>
<organism evidence="3">
    <name type="scientific">Nippostrongylus brasiliensis</name>
    <name type="common">Rat hookworm</name>
    <dbReference type="NCBI Taxonomy" id="27835"/>
    <lineage>
        <taxon>Eukaryota</taxon>
        <taxon>Metazoa</taxon>
        <taxon>Ecdysozoa</taxon>
        <taxon>Nematoda</taxon>
        <taxon>Chromadorea</taxon>
        <taxon>Rhabditida</taxon>
        <taxon>Rhabditina</taxon>
        <taxon>Rhabditomorpha</taxon>
        <taxon>Strongyloidea</taxon>
        <taxon>Heligmosomidae</taxon>
        <taxon>Nippostrongylus</taxon>
    </lineage>
</organism>
<reference evidence="1 2" key="2">
    <citation type="submission" date="2018-11" db="EMBL/GenBank/DDBJ databases">
        <authorList>
            <consortium name="Pathogen Informatics"/>
        </authorList>
    </citation>
    <scope>NUCLEOTIDE SEQUENCE [LARGE SCALE GENOMIC DNA]</scope>
</reference>
<dbReference type="EMBL" id="UYSL01022822">
    <property type="protein sequence ID" value="VDL81201.1"/>
    <property type="molecule type" value="Genomic_DNA"/>
</dbReference>
<proteinExistence type="predicted"/>
<dbReference type="WBParaSite" id="NBR_0001754301-mRNA-1">
    <property type="protein sequence ID" value="NBR_0001754301-mRNA-1"/>
    <property type="gene ID" value="NBR_0001754301"/>
</dbReference>
<name>A0A0N4YKH5_NIPBR</name>
<sequence>MVVAAGDLNGHVGISKYGFKCHGGFGYGIRNEDDVMEVYIVHLCKSLLLGIDCKDYQLRTVPAQPRFL</sequence>
<accession>A0A0N4YKH5</accession>
<evidence type="ECO:0000313" key="3">
    <source>
        <dbReference type="WBParaSite" id="NBR_0001754301-mRNA-1"/>
    </source>
</evidence>
<protein>
    <submittedName>
        <fullName evidence="3">Craniofacial development protein 2-like</fullName>
    </submittedName>
</protein>
<keyword evidence="2" id="KW-1185">Reference proteome</keyword>
<dbReference type="Proteomes" id="UP000271162">
    <property type="component" value="Unassembled WGS sequence"/>
</dbReference>